<reference evidence="2 3" key="1">
    <citation type="submission" date="2017-08" db="EMBL/GenBank/DDBJ databases">
        <title>WGS of Clinical strains of the CDC Group NO-1 linked to zoonotic infections in humans.</title>
        <authorList>
            <person name="Bernier A.-M."/>
            <person name="Bernard K."/>
        </authorList>
    </citation>
    <scope>NUCLEOTIDE SEQUENCE [LARGE SCALE GENOMIC DNA]</scope>
    <source>
        <strain evidence="2 3">NML03-0146</strain>
    </source>
</reference>
<accession>A0A2A2A7T4</accession>
<dbReference type="SUPFAM" id="SSF143120">
    <property type="entry name" value="YefM-like"/>
    <property type="match status" value="1"/>
</dbReference>
<evidence type="ECO:0000256" key="1">
    <source>
        <dbReference type="ARBA" id="ARBA00009981"/>
    </source>
</evidence>
<evidence type="ECO:0000313" key="3">
    <source>
        <dbReference type="Proteomes" id="UP000217999"/>
    </source>
</evidence>
<dbReference type="InterPro" id="IPR036165">
    <property type="entry name" value="YefM-like_sf"/>
</dbReference>
<evidence type="ECO:0000313" key="2">
    <source>
        <dbReference type="EMBL" id="PAT33804.1"/>
    </source>
</evidence>
<organism evidence="2 3">
    <name type="scientific">Vandammella animalimorsus</name>
    <dbReference type="NCBI Taxonomy" id="2029117"/>
    <lineage>
        <taxon>Bacteria</taxon>
        <taxon>Pseudomonadati</taxon>
        <taxon>Pseudomonadota</taxon>
        <taxon>Betaproteobacteria</taxon>
        <taxon>Burkholderiales</taxon>
        <taxon>Comamonadaceae</taxon>
        <taxon>Vandammella</taxon>
    </lineage>
</organism>
<dbReference type="EMBL" id="NSJF01000006">
    <property type="protein sequence ID" value="PAT33804.1"/>
    <property type="molecule type" value="Genomic_DNA"/>
</dbReference>
<dbReference type="RefSeq" id="WP_095550435.1">
    <property type="nucleotide sequence ID" value="NZ_NSJF01000006.1"/>
</dbReference>
<comment type="caution">
    <text evidence="2">The sequence shown here is derived from an EMBL/GenBank/DDBJ whole genome shotgun (WGS) entry which is preliminary data.</text>
</comment>
<protein>
    <submittedName>
        <fullName evidence="2">Prevent-host-death family protein</fullName>
    </submittedName>
</protein>
<sequence>MPITVSTREFNQKASQMLQLSQHEPVFITKWGKIVGVLSSYEQYRQQEGKSLADAFASGHEAGALGGALSVAFDDLLAGIRQHSSKVRETDWGD</sequence>
<gene>
    <name evidence="2" type="ORF">CK620_11660</name>
</gene>
<name>A0A2A2A7T4_9BURK</name>
<proteinExistence type="inferred from homology"/>
<dbReference type="AlphaFoldDB" id="A0A2A2A7T4"/>
<dbReference type="Proteomes" id="UP000217999">
    <property type="component" value="Unassembled WGS sequence"/>
</dbReference>
<comment type="similarity">
    <text evidence="1">Belongs to the phD/YefM antitoxin family.</text>
</comment>